<dbReference type="InterPro" id="IPR007016">
    <property type="entry name" value="O-antigen_ligase-rel_domated"/>
</dbReference>
<comment type="caution">
    <text evidence="7">The sequence shown here is derived from an EMBL/GenBank/DDBJ whole genome shotgun (WGS) entry which is preliminary data.</text>
</comment>
<feature type="transmembrane region" description="Helical" evidence="5">
    <location>
        <begin position="21"/>
        <end position="37"/>
    </location>
</feature>
<keyword evidence="8" id="KW-1185">Reference proteome</keyword>
<dbReference type="PANTHER" id="PTHR37422:SF13">
    <property type="entry name" value="LIPOPOLYSACCHARIDE BIOSYNTHESIS PROTEIN PA4999-RELATED"/>
    <property type="match status" value="1"/>
</dbReference>
<dbReference type="InterPro" id="IPR051533">
    <property type="entry name" value="WaaL-like"/>
</dbReference>
<protein>
    <submittedName>
        <fullName evidence="7">O-antigen ligase family protein</fullName>
    </submittedName>
</protein>
<feature type="transmembrane region" description="Helical" evidence="5">
    <location>
        <begin position="102"/>
        <end position="119"/>
    </location>
</feature>
<reference evidence="7 8" key="1">
    <citation type="journal article" date="2020" name="J Geophys Res Biogeosci">
        <title>Magnetotaxis as an Adaptation to Enable Bacterial Shuttling of Microbial Sulfur and Sulfur Cycling Across Aquatic Oxic#Anoxic Interfaces.</title>
        <authorList>
            <person name="Li J."/>
            <person name="Liu P."/>
            <person name="Wang J."/>
            <person name="Roberts A.P."/>
            <person name="Pan Y."/>
        </authorList>
    </citation>
    <scope>NUCLEOTIDE SEQUENCE [LARGE SCALE GENOMIC DNA]</scope>
    <source>
        <strain evidence="7 8">MYR-1_YQ</strain>
    </source>
</reference>
<proteinExistence type="predicted"/>
<evidence type="ECO:0000256" key="4">
    <source>
        <dbReference type="ARBA" id="ARBA00023136"/>
    </source>
</evidence>
<feature type="transmembrane region" description="Helical" evidence="5">
    <location>
        <begin position="188"/>
        <end position="221"/>
    </location>
</feature>
<dbReference type="GO" id="GO:0016874">
    <property type="term" value="F:ligase activity"/>
    <property type="evidence" value="ECO:0007669"/>
    <property type="project" value="UniProtKB-KW"/>
</dbReference>
<dbReference type="Pfam" id="PF04932">
    <property type="entry name" value="Wzy_C"/>
    <property type="match status" value="1"/>
</dbReference>
<keyword evidence="4 5" id="KW-0472">Membrane</keyword>
<accession>A0ABS6RUG8</accession>
<feature type="transmembrane region" description="Helical" evidence="5">
    <location>
        <begin position="233"/>
        <end position="251"/>
    </location>
</feature>
<gene>
    <name evidence="7" type="ORF">HWQ67_01615</name>
</gene>
<dbReference type="Proteomes" id="UP001196980">
    <property type="component" value="Unassembled WGS sequence"/>
</dbReference>
<dbReference type="EMBL" id="JABXWD010000015">
    <property type="protein sequence ID" value="MBV6340273.1"/>
    <property type="molecule type" value="Genomic_DNA"/>
</dbReference>
<feature type="transmembrane region" description="Helical" evidence="5">
    <location>
        <begin position="328"/>
        <end position="352"/>
    </location>
</feature>
<evidence type="ECO:0000313" key="8">
    <source>
        <dbReference type="Proteomes" id="UP001196980"/>
    </source>
</evidence>
<comment type="subcellular location">
    <subcellularLocation>
        <location evidence="1">Membrane</location>
        <topology evidence="1">Multi-pass membrane protein</topology>
    </subcellularLocation>
</comment>
<dbReference type="PANTHER" id="PTHR37422">
    <property type="entry name" value="TEICHURONIC ACID BIOSYNTHESIS PROTEIN TUAE"/>
    <property type="match status" value="1"/>
</dbReference>
<evidence type="ECO:0000256" key="5">
    <source>
        <dbReference type="SAM" id="Phobius"/>
    </source>
</evidence>
<keyword evidence="2 5" id="KW-0812">Transmembrane</keyword>
<sequence length="453" mass="51518">MSGSLRQWWDRHIEDKVFPEVMQWGMYVFVVLMYAGKFGTFKALAFYIPASVWFIRWIIKKETGVRLYDPVLVCLLLFTLSAVVSSLLNANHASSLVVVKKNYIKVVLLYCIIVAAFSDTDRLKRLALVMAWTAVAYIIAAFYELAVDLITDGRIAYLDIRYFATIIVYFFPFALMKYIESQGHRRILWIMPVIASVIALIIISVRASWLGIAVVFGIWMYFLRGVFFKRVNLILTSAAVLCLVTAALLIFPSQYRLIKGHTLETVQMSQRFAQWQVFLSMSGQRLLYGHGLNQDDATEHYRQSFNHLYGRFPTKDERTTAHNQFLTILYQHGIVGLVIYTFTIGMVLMQLYRRIISDGAGIDSYVGIAVFSAIIAEYGLRTLFEDRNIIPLGVLAGMAGAFTSTTGNGDKQKSISSYNVIHPIKERKGRLRFFVAPGRTWPLQNPPQGDQSP</sequence>
<feature type="transmembrane region" description="Helical" evidence="5">
    <location>
        <begin position="155"/>
        <end position="176"/>
    </location>
</feature>
<dbReference type="RefSeq" id="WP_218250891.1">
    <property type="nucleotide sequence ID" value="NZ_JABXWD010000015.1"/>
</dbReference>
<name>A0ABS6RUG8_9BACT</name>
<evidence type="ECO:0000256" key="1">
    <source>
        <dbReference type="ARBA" id="ARBA00004141"/>
    </source>
</evidence>
<feature type="domain" description="O-antigen ligase-related" evidence="6">
    <location>
        <begin position="193"/>
        <end position="340"/>
    </location>
</feature>
<feature type="transmembrane region" description="Helical" evidence="5">
    <location>
        <begin position="126"/>
        <end position="143"/>
    </location>
</feature>
<evidence type="ECO:0000313" key="7">
    <source>
        <dbReference type="EMBL" id="MBV6340273.1"/>
    </source>
</evidence>
<evidence type="ECO:0000256" key="3">
    <source>
        <dbReference type="ARBA" id="ARBA00022989"/>
    </source>
</evidence>
<keyword evidence="3 5" id="KW-1133">Transmembrane helix</keyword>
<feature type="transmembrane region" description="Helical" evidence="5">
    <location>
        <begin position="71"/>
        <end position="90"/>
    </location>
</feature>
<evidence type="ECO:0000256" key="2">
    <source>
        <dbReference type="ARBA" id="ARBA00022692"/>
    </source>
</evidence>
<organism evidence="7 8">
    <name type="scientific">Candidatus Magnetobacterium casense</name>
    <dbReference type="NCBI Taxonomy" id="1455061"/>
    <lineage>
        <taxon>Bacteria</taxon>
        <taxon>Pseudomonadati</taxon>
        <taxon>Nitrospirota</taxon>
        <taxon>Thermodesulfovibrionia</taxon>
        <taxon>Thermodesulfovibrionales</taxon>
        <taxon>Candidatus Magnetobacteriaceae</taxon>
        <taxon>Candidatus Magnetobacterium</taxon>
    </lineage>
</organism>
<evidence type="ECO:0000259" key="6">
    <source>
        <dbReference type="Pfam" id="PF04932"/>
    </source>
</evidence>
<keyword evidence="7" id="KW-0436">Ligase</keyword>